<dbReference type="InterPro" id="IPR002052">
    <property type="entry name" value="DNA_methylase_N6_adenine_CS"/>
</dbReference>
<dbReference type="Proteomes" id="UP000053317">
    <property type="component" value="Unassembled WGS sequence"/>
</dbReference>
<dbReference type="GO" id="GO:0005739">
    <property type="term" value="C:mitochondrion"/>
    <property type="evidence" value="ECO:0007669"/>
    <property type="project" value="TreeGrafter"/>
</dbReference>
<dbReference type="GO" id="GO:0003676">
    <property type="term" value="F:nucleic acid binding"/>
    <property type="evidence" value="ECO:0007669"/>
    <property type="project" value="InterPro"/>
</dbReference>
<keyword evidence="2" id="KW-1185">Reference proteome</keyword>
<evidence type="ECO:0000313" key="2">
    <source>
        <dbReference type="Proteomes" id="UP000053317"/>
    </source>
</evidence>
<dbReference type="EMBL" id="LCWF01000074">
    <property type="protein sequence ID" value="KKY22707.1"/>
    <property type="molecule type" value="Genomic_DNA"/>
</dbReference>
<name>A0A0G2EIN1_PHACM</name>
<dbReference type="Gene3D" id="3.40.50.150">
    <property type="entry name" value="Vaccinia Virus protein VP39"/>
    <property type="match status" value="1"/>
</dbReference>
<sequence>MPRLKPRLIIRASRIDPLIVKLLPECREIESAQNELKWLREHAQTVYAQRSKQFDATKPLGGWLSLFEGYVTQRARGKPLQYLLGTQPFGKLAILCRPGVLIPRVATEDYVEVLCQEIIELNRHVLKLSRIPRKNAPADQWYHQPQHIKVLDVCTGTGCIALGVYEGLFRNALASLGASVEVLGFDKSQLAVDLAVKNRDYNAKHFLPAKEAWTSRQYQKKIRFEVADLLNQERIDVDGDSEPSIYDCLRNSKGNRPQWDILVSNPPYISQQSYSNGTTTRSVRRFEPVSALIPKSRNPNSLQHRFNPVHGDEFYPHLIDLADFVQARVSLFEVGDTQQARNVVEYIKAKIAESFPNNPMQPAEHLIEVWQDRTLDGTNHPDPYGPIRAVTIALDAEAHGSATYAADIAHFRVRVPLGKWESKDDFMDVLEAGGEHVGFLFVSDIDSTATEDGGLVEETEELVGVRGVGAVDALKPRFVFLEFEPATGLEVGVTDLVESWPVSNPTAESPGVDEGKWLLVQPFVVHILDFKLAIRRDPVRLDGEQVSSKNGCFGKAFGEVDGPFTSSGTDIKYSANVVGVKRRYEKSAIKSKVVDYVGEVKFILF</sequence>
<dbReference type="PANTHER" id="PTHR18895">
    <property type="entry name" value="HEMK METHYLTRANSFERASE"/>
    <property type="match status" value="1"/>
</dbReference>
<dbReference type="PANTHER" id="PTHR18895:SF74">
    <property type="entry name" value="MTRF1L RELEASE FACTOR GLUTAMINE METHYLTRANSFERASE"/>
    <property type="match status" value="1"/>
</dbReference>
<dbReference type="AlphaFoldDB" id="A0A0G2EIN1"/>
<accession>A0A0G2EIN1</accession>
<dbReference type="InterPro" id="IPR050320">
    <property type="entry name" value="N5-glutamine_MTase"/>
</dbReference>
<dbReference type="GO" id="GO:0008168">
    <property type="term" value="F:methyltransferase activity"/>
    <property type="evidence" value="ECO:0007669"/>
    <property type="project" value="UniProtKB-KW"/>
</dbReference>
<dbReference type="OrthoDB" id="269872at2759"/>
<proteinExistence type="predicted"/>
<dbReference type="InterPro" id="IPR029063">
    <property type="entry name" value="SAM-dependent_MTases_sf"/>
</dbReference>
<reference evidence="1 2" key="2">
    <citation type="submission" date="2015-05" db="EMBL/GenBank/DDBJ databases">
        <authorList>
            <person name="Morales-Cruz A."/>
            <person name="Amrine K.C."/>
            <person name="Cantu D."/>
        </authorList>
    </citation>
    <scope>NUCLEOTIDE SEQUENCE [LARGE SCALE GENOMIC DNA]</scope>
    <source>
        <strain evidence="1">UCRPC4</strain>
    </source>
</reference>
<protein>
    <submittedName>
        <fullName evidence="1">Putative mitochondrial nglutamine methyltransferase mtq1</fullName>
    </submittedName>
</protein>
<comment type="caution">
    <text evidence="1">The sequence shown here is derived from an EMBL/GenBank/DDBJ whole genome shotgun (WGS) entry which is preliminary data.</text>
</comment>
<dbReference type="GO" id="GO:0032259">
    <property type="term" value="P:methylation"/>
    <property type="evidence" value="ECO:0007669"/>
    <property type="project" value="UniProtKB-KW"/>
</dbReference>
<evidence type="ECO:0000313" key="1">
    <source>
        <dbReference type="EMBL" id="KKY22707.1"/>
    </source>
</evidence>
<dbReference type="Gene3D" id="1.10.8.10">
    <property type="entry name" value="DNA helicase RuvA subunit, C-terminal domain"/>
    <property type="match status" value="1"/>
</dbReference>
<dbReference type="PROSITE" id="PS00092">
    <property type="entry name" value="N6_MTASE"/>
    <property type="match status" value="1"/>
</dbReference>
<gene>
    <name evidence="1" type="ORF">UCRPC4_g03210</name>
</gene>
<reference evidence="1 2" key="1">
    <citation type="submission" date="2015-05" db="EMBL/GenBank/DDBJ databases">
        <title>Distinctive expansion of gene families associated with plant cell wall degradation and secondary metabolism in the genomes of grapevine trunk pathogens.</title>
        <authorList>
            <person name="Lawrence D.P."/>
            <person name="Travadon R."/>
            <person name="Rolshausen P.E."/>
            <person name="Baumgartner K."/>
        </authorList>
    </citation>
    <scope>NUCLEOTIDE SEQUENCE [LARGE SCALE GENOMIC DNA]</scope>
    <source>
        <strain evidence="1">UCRPC4</strain>
    </source>
</reference>
<organism evidence="1 2">
    <name type="scientific">Phaeomoniella chlamydospora</name>
    <name type="common">Phaeoacremonium chlamydosporum</name>
    <dbReference type="NCBI Taxonomy" id="158046"/>
    <lineage>
        <taxon>Eukaryota</taxon>
        <taxon>Fungi</taxon>
        <taxon>Dikarya</taxon>
        <taxon>Ascomycota</taxon>
        <taxon>Pezizomycotina</taxon>
        <taxon>Eurotiomycetes</taxon>
        <taxon>Chaetothyriomycetidae</taxon>
        <taxon>Phaeomoniellales</taxon>
        <taxon>Phaeomoniellaceae</taxon>
        <taxon>Phaeomoniella</taxon>
    </lineage>
</organism>
<keyword evidence="1" id="KW-0489">Methyltransferase</keyword>
<dbReference type="SUPFAM" id="SSF53335">
    <property type="entry name" value="S-adenosyl-L-methionine-dependent methyltransferases"/>
    <property type="match status" value="1"/>
</dbReference>
<keyword evidence="1" id="KW-0808">Transferase</keyword>